<feature type="transmembrane region" description="Helical" evidence="11">
    <location>
        <begin position="21"/>
        <end position="43"/>
    </location>
</feature>
<proteinExistence type="predicted"/>
<evidence type="ECO:0000256" key="1">
    <source>
        <dbReference type="ARBA" id="ARBA00004651"/>
    </source>
</evidence>
<dbReference type="PROSITE" id="PS50111">
    <property type="entry name" value="CHEMOTAXIS_TRANSDUC_2"/>
    <property type="match status" value="1"/>
</dbReference>
<sequence>MSEMKPQNTEQRSSKKEVLKLTTFTALITASLLIAFETVVNWYEFNLGLTQEILLILVTACIAAYACGMSYKSYLQKQKIKIAFVDLGCMHLMESDLLDQEHMLDCISRYKESNITVKQCNKILDEQLTGIIELTDDAAINLMTKIRTAEDEATQALNDIFDAVSSTSKTTDLYREKLAENRTSAHELSEFLKTQVSANHERAESVKNALGQLDKLSELTDLVKNIAEQTNLLALNAAIEAARAGDAGRGFAVVANEVRTLSNQSLEVASRIDGEISGVIEKVHESLKGFFNNDSGGDTHDSLHEFADAFLEAIKELEHLSELQDSVRTKVDVTSANLINTIAEIFAGAQFQDITRQRLEQVITAHKTIDDYFSELDESALDKIELRKLEPLDLELLHKEYKMEDQRKRHQAAIDGSGATQEATSVFTESKAGSSNIELF</sequence>
<evidence type="ECO:0000256" key="5">
    <source>
        <dbReference type="ARBA" id="ARBA00022692"/>
    </source>
</evidence>
<feature type="transmembrane region" description="Helical" evidence="11">
    <location>
        <begin position="49"/>
        <end position="71"/>
    </location>
</feature>
<evidence type="ECO:0000256" key="6">
    <source>
        <dbReference type="ARBA" id="ARBA00022989"/>
    </source>
</evidence>
<evidence type="ECO:0000256" key="11">
    <source>
        <dbReference type="SAM" id="Phobius"/>
    </source>
</evidence>
<evidence type="ECO:0000256" key="2">
    <source>
        <dbReference type="ARBA" id="ARBA00022475"/>
    </source>
</evidence>
<name>A0A4R6XG32_9GAMM</name>
<feature type="region of interest" description="Disordered" evidence="10">
    <location>
        <begin position="413"/>
        <end position="440"/>
    </location>
</feature>
<dbReference type="Pfam" id="PF00015">
    <property type="entry name" value="MCPsignal"/>
    <property type="match status" value="1"/>
</dbReference>
<evidence type="ECO:0000256" key="4">
    <source>
        <dbReference type="ARBA" id="ARBA00022500"/>
    </source>
</evidence>
<keyword evidence="14" id="KW-1185">Reference proteome</keyword>
<keyword evidence="8 9" id="KW-0807">Transducer</keyword>
<evidence type="ECO:0000256" key="8">
    <source>
        <dbReference type="ARBA" id="ARBA00023224"/>
    </source>
</evidence>
<feature type="domain" description="Methyl-accepting transducer" evidence="12">
    <location>
        <begin position="151"/>
        <end position="288"/>
    </location>
</feature>
<dbReference type="RefSeq" id="WP_133559389.1">
    <property type="nucleotide sequence ID" value="NZ_SNZA01000001.1"/>
</dbReference>
<evidence type="ECO:0000313" key="13">
    <source>
        <dbReference type="EMBL" id="TDR14738.1"/>
    </source>
</evidence>
<dbReference type="SUPFAM" id="SSF58104">
    <property type="entry name" value="Methyl-accepting chemotaxis protein (MCP) signaling domain"/>
    <property type="match status" value="1"/>
</dbReference>
<evidence type="ECO:0000256" key="3">
    <source>
        <dbReference type="ARBA" id="ARBA00022481"/>
    </source>
</evidence>
<dbReference type="AlphaFoldDB" id="A0A4R6XG32"/>
<dbReference type="PANTHER" id="PTHR32089">
    <property type="entry name" value="METHYL-ACCEPTING CHEMOTAXIS PROTEIN MCPB"/>
    <property type="match status" value="1"/>
</dbReference>
<evidence type="ECO:0000313" key="14">
    <source>
        <dbReference type="Proteomes" id="UP000295729"/>
    </source>
</evidence>
<feature type="compositionally biased region" description="Polar residues" evidence="10">
    <location>
        <begin position="418"/>
        <end position="440"/>
    </location>
</feature>
<dbReference type="Proteomes" id="UP000295729">
    <property type="component" value="Unassembled WGS sequence"/>
</dbReference>
<dbReference type="PANTHER" id="PTHR32089:SF39">
    <property type="entry name" value="METHYL-ACCEPTING CHEMOTAXIS PROTEIN HLYB"/>
    <property type="match status" value="1"/>
</dbReference>
<keyword evidence="3" id="KW-0488">Methylation</keyword>
<keyword evidence="2" id="KW-1003">Cell membrane</keyword>
<dbReference type="Gene3D" id="1.10.287.950">
    <property type="entry name" value="Methyl-accepting chemotaxis protein"/>
    <property type="match status" value="1"/>
</dbReference>
<gene>
    <name evidence="13" type="ORF">C8D85_0074</name>
</gene>
<keyword evidence="7 11" id="KW-0472">Membrane</keyword>
<evidence type="ECO:0000259" key="12">
    <source>
        <dbReference type="PROSITE" id="PS50111"/>
    </source>
</evidence>
<reference evidence="13 14" key="1">
    <citation type="submission" date="2019-03" db="EMBL/GenBank/DDBJ databases">
        <title>Genomic Encyclopedia of Type Strains, Phase IV (KMG-IV): sequencing the most valuable type-strain genomes for metagenomic binning, comparative biology and taxonomic classification.</title>
        <authorList>
            <person name="Goeker M."/>
        </authorList>
    </citation>
    <scope>NUCLEOTIDE SEQUENCE [LARGE SCALE GENOMIC DNA]</scope>
    <source>
        <strain evidence="13 14">DSM 5604</strain>
    </source>
</reference>
<accession>A0A4R6XG32</accession>
<protein>
    <submittedName>
        <fullName evidence="13">Methyl-accepting chemotaxis protein</fullName>
    </submittedName>
</protein>
<dbReference type="GO" id="GO:0007165">
    <property type="term" value="P:signal transduction"/>
    <property type="evidence" value="ECO:0007669"/>
    <property type="project" value="UniProtKB-KW"/>
</dbReference>
<dbReference type="InterPro" id="IPR004089">
    <property type="entry name" value="MCPsignal_dom"/>
</dbReference>
<dbReference type="GO" id="GO:0006935">
    <property type="term" value="P:chemotaxis"/>
    <property type="evidence" value="ECO:0007669"/>
    <property type="project" value="UniProtKB-KW"/>
</dbReference>
<dbReference type="OrthoDB" id="9150595at2"/>
<comment type="caution">
    <text evidence="13">The sequence shown here is derived from an EMBL/GenBank/DDBJ whole genome shotgun (WGS) entry which is preliminary data.</text>
</comment>
<dbReference type="SMART" id="SM00283">
    <property type="entry name" value="MA"/>
    <property type="match status" value="1"/>
</dbReference>
<keyword evidence="4" id="KW-0145">Chemotaxis</keyword>
<dbReference type="EMBL" id="SNZA01000001">
    <property type="protein sequence ID" value="TDR14738.1"/>
    <property type="molecule type" value="Genomic_DNA"/>
</dbReference>
<keyword evidence="5 11" id="KW-0812">Transmembrane</keyword>
<evidence type="ECO:0000256" key="9">
    <source>
        <dbReference type="PROSITE-ProRule" id="PRU00284"/>
    </source>
</evidence>
<keyword evidence="6 11" id="KW-1133">Transmembrane helix</keyword>
<evidence type="ECO:0000256" key="10">
    <source>
        <dbReference type="SAM" id="MobiDB-lite"/>
    </source>
</evidence>
<dbReference type="GO" id="GO:0005886">
    <property type="term" value="C:plasma membrane"/>
    <property type="evidence" value="ECO:0007669"/>
    <property type="project" value="UniProtKB-SubCell"/>
</dbReference>
<organism evidence="13 14">
    <name type="scientific">Marinomonas communis</name>
    <dbReference type="NCBI Taxonomy" id="28254"/>
    <lineage>
        <taxon>Bacteria</taxon>
        <taxon>Pseudomonadati</taxon>
        <taxon>Pseudomonadota</taxon>
        <taxon>Gammaproteobacteria</taxon>
        <taxon>Oceanospirillales</taxon>
        <taxon>Oceanospirillaceae</taxon>
        <taxon>Marinomonas</taxon>
    </lineage>
</organism>
<evidence type="ECO:0000256" key="7">
    <source>
        <dbReference type="ARBA" id="ARBA00023136"/>
    </source>
</evidence>
<comment type="subcellular location">
    <subcellularLocation>
        <location evidence="1">Cell membrane</location>
        <topology evidence="1">Multi-pass membrane protein</topology>
    </subcellularLocation>
</comment>